<gene>
    <name evidence="1" type="ORF">XELAEV_18040927mg</name>
</gene>
<dbReference type="EMBL" id="CM004480">
    <property type="protein sequence ID" value="OCT69614.1"/>
    <property type="molecule type" value="Genomic_DNA"/>
</dbReference>
<organism evidence="1 2">
    <name type="scientific">Xenopus laevis</name>
    <name type="common">African clawed frog</name>
    <dbReference type="NCBI Taxonomy" id="8355"/>
    <lineage>
        <taxon>Eukaryota</taxon>
        <taxon>Metazoa</taxon>
        <taxon>Chordata</taxon>
        <taxon>Craniata</taxon>
        <taxon>Vertebrata</taxon>
        <taxon>Euteleostomi</taxon>
        <taxon>Amphibia</taxon>
        <taxon>Batrachia</taxon>
        <taxon>Anura</taxon>
        <taxon>Pipoidea</taxon>
        <taxon>Pipidae</taxon>
        <taxon>Xenopodinae</taxon>
        <taxon>Xenopus</taxon>
        <taxon>Xenopus</taxon>
    </lineage>
</organism>
<proteinExistence type="predicted"/>
<evidence type="ECO:0000313" key="1">
    <source>
        <dbReference type="EMBL" id="OCT69614.1"/>
    </source>
</evidence>
<dbReference type="Proteomes" id="UP000694892">
    <property type="component" value="Chromosome 8L"/>
</dbReference>
<accession>A0A974CAE9</accession>
<sequence>MVAGHFNSISQAPPRGRTRVHVLGCTTHAYTLLGFVRPTRSDEVGGAGLLVRLSGNRYVLAVKQRGIILFLLLFIETCWGAA</sequence>
<protein>
    <submittedName>
        <fullName evidence="1">Uncharacterized protein</fullName>
    </submittedName>
</protein>
<dbReference type="AlphaFoldDB" id="A0A974CAE9"/>
<name>A0A974CAE9_XENLA</name>
<evidence type="ECO:0000313" key="2">
    <source>
        <dbReference type="Proteomes" id="UP000694892"/>
    </source>
</evidence>
<reference evidence="2" key="1">
    <citation type="journal article" date="2016" name="Nature">
        <title>Genome evolution in the allotetraploid frog Xenopus laevis.</title>
        <authorList>
            <person name="Session A.M."/>
            <person name="Uno Y."/>
            <person name="Kwon T."/>
            <person name="Chapman J.A."/>
            <person name="Toyoda A."/>
            <person name="Takahashi S."/>
            <person name="Fukui A."/>
            <person name="Hikosaka A."/>
            <person name="Suzuki A."/>
            <person name="Kondo M."/>
            <person name="van Heeringen S.J."/>
            <person name="Quigley I."/>
            <person name="Heinz S."/>
            <person name="Ogino H."/>
            <person name="Ochi H."/>
            <person name="Hellsten U."/>
            <person name="Lyons J.B."/>
            <person name="Simakov O."/>
            <person name="Putnam N."/>
            <person name="Stites J."/>
            <person name="Kuroki Y."/>
            <person name="Tanaka T."/>
            <person name="Michiue T."/>
            <person name="Watanabe M."/>
            <person name="Bogdanovic O."/>
            <person name="Lister R."/>
            <person name="Georgiou G."/>
            <person name="Paranjpe S.S."/>
            <person name="van Kruijsbergen I."/>
            <person name="Shu S."/>
            <person name="Carlson J."/>
            <person name="Kinoshita T."/>
            <person name="Ohta Y."/>
            <person name="Mawaribuchi S."/>
            <person name="Jenkins J."/>
            <person name="Grimwood J."/>
            <person name="Schmutz J."/>
            <person name="Mitros T."/>
            <person name="Mozaffari S.V."/>
            <person name="Suzuki Y."/>
            <person name="Haramoto Y."/>
            <person name="Yamamoto T.S."/>
            <person name="Takagi C."/>
            <person name="Heald R."/>
            <person name="Miller K."/>
            <person name="Haudenschild C."/>
            <person name="Kitzman J."/>
            <person name="Nakayama T."/>
            <person name="Izutsu Y."/>
            <person name="Robert J."/>
            <person name="Fortriede J."/>
            <person name="Burns K."/>
            <person name="Lotay V."/>
            <person name="Karimi K."/>
            <person name="Yasuoka Y."/>
            <person name="Dichmann D.S."/>
            <person name="Flajnik M.F."/>
            <person name="Houston D.W."/>
            <person name="Shendure J."/>
            <person name="DuPasquier L."/>
            <person name="Vize P.D."/>
            <person name="Zorn A.M."/>
            <person name="Ito M."/>
            <person name="Marcotte E.M."/>
            <person name="Wallingford J.B."/>
            <person name="Ito Y."/>
            <person name="Asashima M."/>
            <person name="Ueno N."/>
            <person name="Matsuda Y."/>
            <person name="Veenstra G.J."/>
            <person name="Fujiyama A."/>
            <person name="Harland R.M."/>
            <person name="Taira M."/>
            <person name="Rokhsar D.S."/>
        </authorList>
    </citation>
    <scope>NUCLEOTIDE SEQUENCE [LARGE SCALE GENOMIC DNA]</scope>
    <source>
        <strain evidence="2">J</strain>
    </source>
</reference>